<evidence type="ECO:0000256" key="3">
    <source>
        <dbReference type="ARBA" id="ARBA00022692"/>
    </source>
</evidence>
<feature type="transmembrane region" description="Helical" evidence="6">
    <location>
        <begin position="260"/>
        <end position="280"/>
    </location>
</feature>
<dbReference type="InterPro" id="IPR050375">
    <property type="entry name" value="MFS_TsgA-like"/>
</dbReference>
<reference evidence="7 8" key="1">
    <citation type="submission" date="2024-04" db="EMBL/GenBank/DDBJ databases">
        <title>Novel genus in family Flammeovirgaceae.</title>
        <authorList>
            <person name="Nguyen T.H."/>
            <person name="Vuong T.Q."/>
            <person name="Le H."/>
            <person name="Kim S.-G."/>
        </authorList>
    </citation>
    <scope>NUCLEOTIDE SEQUENCE [LARGE SCALE GENOMIC DNA]</scope>
    <source>
        <strain evidence="7 8">JCM 23209</strain>
    </source>
</reference>
<feature type="transmembrane region" description="Helical" evidence="6">
    <location>
        <begin position="184"/>
        <end position="203"/>
    </location>
</feature>
<feature type="transmembrane region" description="Helical" evidence="6">
    <location>
        <begin position="87"/>
        <end position="110"/>
    </location>
</feature>
<feature type="transmembrane region" description="Helical" evidence="6">
    <location>
        <begin position="28"/>
        <end position="48"/>
    </location>
</feature>
<feature type="transmembrane region" description="Helical" evidence="6">
    <location>
        <begin position="405"/>
        <end position="424"/>
    </location>
</feature>
<sequence>MWGFITCMNDILIPFVKKMFELSRVQSLLVQFAFFGAYFMGSLIYFLISSKKGDPISKIGYKNGLLIGLIVSALGCALLYPAAEIKIYGFFLGALFVLGLGFTMLQISANPYVAILGKPETASSRLNLSQAFNSFGTTIAPVIGGYLVFHFFATWGEPLLNKIGDPITTDDGGPMSALGVQLPYLIFAGIFLLLALLIKVTNLPRFTGEEQVVSGLGALKHSHLVLGMVAIFMYVGGEVSIGSVLINYMKEQVGFTERVASSYLAFYWGGAMIGRFLGAISLSDMASEGKRNLYMIGAAVASFLVIYGVVYIESGFEFELSQVYPYMLIMVVNFIGFKIGKGAPSRTLLVFSLAAIVLLCTTLATTGMLAIWTVIGIGLFNSIMWSNIFTLAIKDLGKYTSQGSSLLIMMILGGALMPLVQGSVADMLGGYHYSFFIPIISYVYLAFYGWKGHIVKKS</sequence>
<comment type="subcellular location">
    <subcellularLocation>
        <location evidence="1">Cell inner membrane</location>
        <topology evidence="1">Multi-pass membrane protein</topology>
    </subcellularLocation>
</comment>
<dbReference type="GO" id="GO:0022857">
    <property type="term" value="F:transmembrane transporter activity"/>
    <property type="evidence" value="ECO:0007669"/>
    <property type="project" value="InterPro"/>
</dbReference>
<protein>
    <submittedName>
        <fullName evidence="7">Sugar MFS transporter</fullName>
    </submittedName>
</protein>
<keyword evidence="4 6" id="KW-1133">Transmembrane helix</keyword>
<dbReference type="Gene3D" id="1.20.1250.20">
    <property type="entry name" value="MFS general substrate transporter like domains"/>
    <property type="match status" value="2"/>
</dbReference>
<dbReference type="EMBL" id="JBDKWZ010000005">
    <property type="protein sequence ID" value="MEN7548282.1"/>
    <property type="molecule type" value="Genomic_DNA"/>
</dbReference>
<dbReference type="PANTHER" id="PTHR43702:SF3">
    <property type="entry name" value="PROTEIN TSGA"/>
    <property type="match status" value="1"/>
</dbReference>
<evidence type="ECO:0000313" key="7">
    <source>
        <dbReference type="EMBL" id="MEN7548282.1"/>
    </source>
</evidence>
<feature type="transmembrane region" description="Helical" evidence="6">
    <location>
        <begin position="370"/>
        <end position="393"/>
    </location>
</feature>
<accession>A0AAW9RX49</accession>
<organism evidence="7 8">
    <name type="scientific">Rapidithrix thailandica</name>
    <dbReference type="NCBI Taxonomy" id="413964"/>
    <lineage>
        <taxon>Bacteria</taxon>
        <taxon>Pseudomonadati</taxon>
        <taxon>Bacteroidota</taxon>
        <taxon>Cytophagia</taxon>
        <taxon>Cytophagales</taxon>
        <taxon>Flammeovirgaceae</taxon>
        <taxon>Rapidithrix</taxon>
    </lineage>
</organism>
<dbReference type="InterPro" id="IPR011701">
    <property type="entry name" value="MFS"/>
</dbReference>
<evidence type="ECO:0000256" key="1">
    <source>
        <dbReference type="ARBA" id="ARBA00004429"/>
    </source>
</evidence>
<keyword evidence="8" id="KW-1185">Reference proteome</keyword>
<feature type="transmembrane region" description="Helical" evidence="6">
    <location>
        <begin position="347"/>
        <end position="364"/>
    </location>
</feature>
<keyword evidence="5 6" id="KW-0472">Membrane</keyword>
<keyword evidence="3 6" id="KW-0812">Transmembrane</keyword>
<dbReference type="GO" id="GO:0005886">
    <property type="term" value="C:plasma membrane"/>
    <property type="evidence" value="ECO:0007669"/>
    <property type="project" value="UniProtKB-SubCell"/>
</dbReference>
<feature type="transmembrane region" description="Helical" evidence="6">
    <location>
        <begin position="60"/>
        <end position="81"/>
    </location>
</feature>
<dbReference type="CDD" id="cd17394">
    <property type="entry name" value="MFS_FucP_like"/>
    <property type="match status" value="1"/>
</dbReference>
<keyword evidence="2" id="KW-1003">Cell membrane</keyword>
<feature type="transmembrane region" description="Helical" evidence="6">
    <location>
        <begin position="430"/>
        <end position="450"/>
    </location>
</feature>
<feature type="transmembrane region" description="Helical" evidence="6">
    <location>
        <begin position="131"/>
        <end position="152"/>
    </location>
</feature>
<gene>
    <name evidence="7" type="ORF">AAG747_10215</name>
</gene>
<name>A0AAW9RX49_9BACT</name>
<dbReference type="RefSeq" id="WP_346821061.1">
    <property type="nucleotide sequence ID" value="NZ_JBDKWZ010000005.1"/>
</dbReference>
<feature type="transmembrane region" description="Helical" evidence="6">
    <location>
        <begin position="292"/>
        <end position="311"/>
    </location>
</feature>
<proteinExistence type="predicted"/>
<evidence type="ECO:0000256" key="2">
    <source>
        <dbReference type="ARBA" id="ARBA00022475"/>
    </source>
</evidence>
<evidence type="ECO:0000256" key="5">
    <source>
        <dbReference type="ARBA" id="ARBA00023136"/>
    </source>
</evidence>
<dbReference type="Proteomes" id="UP001403385">
    <property type="component" value="Unassembled WGS sequence"/>
</dbReference>
<dbReference type="Pfam" id="PF07690">
    <property type="entry name" value="MFS_1"/>
    <property type="match status" value="1"/>
</dbReference>
<evidence type="ECO:0000256" key="6">
    <source>
        <dbReference type="SAM" id="Phobius"/>
    </source>
</evidence>
<dbReference type="InterPro" id="IPR036259">
    <property type="entry name" value="MFS_trans_sf"/>
</dbReference>
<evidence type="ECO:0000313" key="8">
    <source>
        <dbReference type="Proteomes" id="UP001403385"/>
    </source>
</evidence>
<feature type="transmembrane region" description="Helical" evidence="6">
    <location>
        <begin position="224"/>
        <end position="248"/>
    </location>
</feature>
<evidence type="ECO:0000256" key="4">
    <source>
        <dbReference type="ARBA" id="ARBA00022989"/>
    </source>
</evidence>
<dbReference type="PANTHER" id="PTHR43702">
    <property type="entry name" value="L-FUCOSE-PROTON SYMPORTER"/>
    <property type="match status" value="1"/>
</dbReference>
<dbReference type="AlphaFoldDB" id="A0AAW9RX49"/>
<dbReference type="SUPFAM" id="SSF103473">
    <property type="entry name" value="MFS general substrate transporter"/>
    <property type="match status" value="2"/>
</dbReference>
<comment type="caution">
    <text evidence="7">The sequence shown here is derived from an EMBL/GenBank/DDBJ whole genome shotgun (WGS) entry which is preliminary data.</text>
</comment>